<dbReference type="Gene3D" id="1.20.120.430">
    <property type="entry name" value="tRNA modification GTPase MnmE domain 2"/>
    <property type="match status" value="1"/>
</dbReference>
<dbReference type="EMBL" id="WTYD01000002">
    <property type="protein sequence ID" value="MXO54765.1"/>
    <property type="molecule type" value="Genomic_DNA"/>
</dbReference>
<evidence type="ECO:0000313" key="10">
    <source>
        <dbReference type="Proteomes" id="UP000430272"/>
    </source>
</evidence>
<keyword evidence="6 7" id="KW-0342">GTP-binding</keyword>
<feature type="binding site" evidence="7">
    <location>
        <begin position="242"/>
        <end position="248"/>
    </location>
    <ligand>
        <name>GTP</name>
        <dbReference type="ChEBI" id="CHEBI:37565"/>
    </ligand>
</feature>
<dbReference type="GO" id="GO:0030488">
    <property type="term" value="P:tRNA methylation"/>
    <property type="evidence" value="ECO:0007669"/>
    <property type="project" value="TreeGrafter"/>
</dbReference>
<evidence type="ECO:0000256" key="2">
    <source>
        <dbReference type="ARBA" id="ARBA00022694"/>
    </source>
</evidence>
<dbReference type="SUPFAM" id="SSF116878">
    <property type="entry name" value="TrmE connector domain"/>
    <property type="match status" value="1"/>
</dbReference>
<comment type="similarity">
    <text evidence="1 7">Belongs to the TRAFAC class TrmE-Era-EngA-EngB-Septin-like GTPase superfamily. TrmE GTPase family.</text>
</comment>
<dbReference type="EC" id="3.6.-.-" evidence="7"/>
<feature type="binding site" evidence="7">
    <location>
        <position position="227"/>
    </location>
    <ligand>
        <name>Mg(2+)</name>
        <dbReference type="ChEBI" id="CHEBI:18420"/>
    </ligand>
</feature>
<dbReference type="InterPro" id="IPR025867">
    <property type="entry name" value="MnmE_helical"/>
</dbReference>
<dbReference type="InterPro" id="IPR027368">
    <property type="entry name" value="MnmE_dom2"/>
</dbReference>
<dbReference type="InterPro" id="IPR018948">
    <property type="entry name" value="GTP-bd_TrmE_N"/>
</dbReference>
<keyword evidence="7" id="KW-0963">Cytoplasm</keyword>
<dbReference type="NCBIfam" id="NF003661">
    <property type="entry name" value="PRK05291.1-3"/>
    <property type="match status" value="1"/>
</dbReference>
<reference evidence="9 10" key="1">
    <citation type="submission" date="2019-12" db="EMBL/GenBank/DDBJ databases">
        <title>Genomic-based taxomic classification of the family Erythrobacteraceae.</title>
        <authorList>
            <person name="Xu L."/>
        </authorList>
    </citation>
    <scope>NUCLEOTIDE SEQUENCE [LARGE SCALE GENOMIC DNA]</scope>
    <source>
        <strain evidence="9 10">JCM 17468</strain>
    </source>
</reference>
<dbReference type="GO" id="GO:0046872">
    <property type="term" value="F:metal ion binding"/>
    <property type="evidence" value="ECO:0007669"/>
    <property type="project" value="UniProtKB-KW"/>
</dbReference>
<dbReference type="SUPFAM" id="SSF103025">
    <property type="entry name" value="Folate-binding domain"/>
    <property type="match status" value="1"/>
</dbReference>
<keyword evidence="7" id="KW-0460">Magnesium</keyword>
<name>A0A844Y9H1_9SPHN</name>
<dbReference type="Gene3D" id="3.40.50.300">
    <property type="entry name" value="P-loop containing nucleotide triphosphate hydrolases"/>
    <property type="match status" value="1"/>
</dbReference>
<dbReference type="PROSITE" id="PS51709">
    <property type="entry name" value="G_TRME"/>
    <property type="match status" value="1"/>
</dbReference>
<dbReference type="PANTHER" id="PTHR42714">
    <property type="entry name" value="TRNA MODIFICATION GTPASE GTPBP3"/>
    <property type="match status" value="1"/>
</dbReference>
<protein>
    <recommendedName>
        <fullName evidence="7">tRNA modification GTPase MnmE</fullName>
        <ecNumber evidence="7">3.6.-.-</ecNumber>
    </recommendedName>
</protein>
<evidence type="ECO:0000256" key="6">
    <source>
        <dbReference type="ARBA" id="ARBA00023134"/>
    </source>
</evidence>
<dbReference type="NCBIfam" id="TIGR00231">
    <property type="entry name" value="small_GTP"/>
    <property type="match status" value="1"/>
</dbReference>
<dbReference type="Pfam" id="PF12631">
    <property type="entry name" value="MnmE_helical"/>
    <property type="match status" value="1"/>
</dbReference>
<feature type="binding site" evidence="7">
    <location>
        <begin position="223"/>
        <end position="228"/>
    </location>
    <ligand>
        <name>GTP</name>
        <dbReference type="ChEBI" id="CHEBI:37565"/>
    </ligand>
</feature>
<feature type="domain" description="TrmE-type G" evidence="8">
    <location>
        <begin position="213"/>
        <end position="352"/>
    </location>
</feature>
<dbReference type="InterPro" id="IPR027417">
    <property type="entry name" value="P-loop_NTPase"/>
</dbReference>
<comment type="subunit">
    <text evidence="7">Homodimer. Heterotetramer of two MnmE and two MnmG subunits.</text>
</comment>
<keyword evidence="3 7" id="KW-0547">Nucleotide-binding</keyword>
<evidence type="ECO:0000256" key="5">
    <source>
        <dbReference type="ARBA" id="ARBA00022958"/>
    </source>
</evidence>
<dbReference type="SUPFAM" id="SSF52540">
    <property type="entry name" value="P-loop containing nucleoside triphosphate hydrolases"/>
    <property type="match status" value="1"/>
</dbReference>
<comment type="subcellular location">
    <subcellularLocation>
        <location evidence="7">Cytoplasm</location>
    </subcellularLocation>
</comment>
<dbReference type="CDD" id="cd14858">
    <property type="entry name" value="TrmE_N"/>
    <property type="match status" value="1"/>
</dbReference>
<comment type="function">
    <text evidence="7">Exhibits a very high intrinsic GTPase hydrolysis rate. Involved in the addition of a carboxymethylaminomethyl (cmnm) group at the wobble position (U34) of certain tRNAs, forming tRNA-cmnm(5)s(2)U34.</text>
</comment>
<keyword evidence="10" id="KW-1185">Reference proteome</keyword>
<evidence type="ECO:0000256" key="1">
    <source>
        <dbReference type="ARBA" id="ARBA00011043"/>
    </source>
</evidence>
<organism evidence="9 10">
    <name type="scientific">Qipengyuania pelagi</name>
    <dbReference type="NCBI Taxonomy" id="994320"/>
    <lineage>
        <taxon>Bacteria</taxon>
        <taxon>Pseudomonadati</taxon>
        <taxon>Pseudomonadota</taxon>
        <taxon>Alphaproteobacteria</taxon>
        <taxon>Sphingomonadales</taxon>
        <taxon>Erythrobacteraceae</taxon>
        <taxon>Qipengyuania</taxon>
    </lineage>
</organism>
<dbReference type="InterPro" id="IPR006073">
    <property type="entry name" value="GTP-bd"/>
</dbReference>
<dbReference type="InterPro" id="IPR031168">
    <property type="entry name" value="G_TrmE"/>
</dbReference>
<sequence>MSDTIFAVSSGTPPCAIAVVRISGPDAGDAIARLAGALPEPRRASLRTLRDANGGLLDSALVLWFPGPRTATGEDLAELHCHGGRAVIAAILGELAGFENLRHAEAGEFTRRAFANGVLDLAEAEGLGDLLAAETELQRQAATRAFSGAISRQAEAWRDRVLSLGAQVEAVLDFADEDDVEDLPDAFFAETSDLAGQMAQWLERPPVERLRDGVRVVLAGPPNSGKSSLFNALVRDAAAIVSPMAGTTRDAIERPVALGGVPLVLVDTAGLRDDSGDAIERIGIERAGAQLERADIVLWLGPEGEGPKGAVEVAARADAEDFEAKRSASHTVSVVTGSGMDALEADVVERARSVLPKPGEAALNARQRRLVGEAVQALQSLRPSQDLLTMGEELRIARRAFDALLGRASTEDMLDALFGRFCIGK</sequence>
<evidence type="ECO:0000256" key="3">
    <source>
        <dbReference type="ARBA" id="ARBA00022741"/>
    </source>
</evidence>
<dbReference type="Gene3D" id="3.30.1360.120">
    <property type="entry name" value="Probable tRNA modification gtpase trme, domain 1"/>
    <property type="match status" value="1"/>
</dbReference>
<dbReference type="GO" id="GO:0003924">
    <property type="term" value="F:GTPase activity"/>
    <property type="evidence" value="ECO:0007669"/>
    <property type="project" value="UniProtKB-UniRule"/>
</dbReference>
<dbReference type="PANTHER" id="PTHR42714:SF2">
    <property type="entry name" value="TRNA MODIFICATION GTPASE GTPBP3, MITOCHONDRIAL"/>
    <property type="match status" value="1"/>
</dbReference>
<evidence type="ECO:0000259" key="8">
    <source>
        <dbReference type="PROSITE" id="PS51709"/>
    </source>
</evidence>
<dbReference type="Pfam" id="PF10396">
    <property type="entry name" value="TrmE_N"/>
    <property type="match status" value="1"/>
</dbReference>
<dbReference type="Proteomes" id="UP000430272">
    <property type="component" value="Unassembled WGS sequence"/>
</dbReference>
<feature type="binding site" evidence="7">
    <location>
        <position position="425"/>
    </location>
    <ligand>
        <name>(6S)-5-formyl-5,6,7,8-tetrahydrofolate</name>
        <dbReference type="ChEBI" id="CHEBI:57457"/>
    </ligand>
</feature>
<dbReference type="CDD" id="cd04164">
    <property type="entry name" value="trmE"/>
    <property type="match status" value="1"/>
</dbReference>
<dbReference type="GO" id="GO:0005525">
    <property type="term" value="F:GTP binding"/>
    <property type="evidence" value="ECO:0007669"/>
    <property type="project" value="UniProtKB-UniRule"/>
</dbReference>
<feature type="binding site" evidence="7">
    <location>
        <position position="248"/>
    </location>
    <ligand>
        <name>Mg(2+)</name>
        <dbReference type="ChEBI" id="CHEBI:18420"/>
    </ligand>
</feature>
<keyword evidence="5 7" id="KW-0630">Potassium</keyword>
<evidence type="ECO:0000313" key="9">
    <source>
        <dbReference type="EMBL" id="MXO54765.1"/>
    </source>
</evidence>
<feature type="binding site" evidence="7">
    <location>
        <begin position="267"/>
        <end position="270"/>
    </location>
    <ligand>
        <name>GTP</name>
        <dbReference type="ChEBI" id="CHEBI:37565"/>
    </ligand>
</feature>
<dbReference type="GO" id="GO:0005737">
    <property type="term" value="C:cytoplasm"/>
    <property type="evidence" value="ECO:0007669"/>
    <property type="project" value="UniProtKB-SubCell"/>
</dbReference>
<dbReference type="InterPro" id="IPR005225">
    <property type="entry name" value="Small_GTP-bd"/>
</dbReference>
<dbReference type="HAMAP" id="MF_00379">
    <property type="entry name" value="GTPase_MnmE"/>
    <property type="match status" value="1"/>
</dbReference>
<comment type="caution">
    <text evidence="7">Lacks conserved residue(s) required for the propagation of feature annotation.</text>
</comment>
<comment type="caution">
    <text evidence="9">The sequence shown here is derived from an EMBL/GenBank/DDBJ whole genome shotgun (WGS) entry which is preliminary data.</text>
</comment>
<dbReference type="RefSeq" id="WP_160661653.1">
    <property type="nucleotide sequence ID" value="NZ_BAABDV010000001.1"/>
</dbReference>
<dbReference type="GO" id="GO:0002098">
    <property type="term" value="P:tRNA wobble uridine modification"/>
    <property type="evidence" value="ECO:0007669"/>
    <property type="project" value="TreeGrafter"/>
</dbReference>
<feature type="binding site" evidence="7">
    <location>
        <position position="118"/>
    </location>
    <ligand>
        <name>(6S)-5-formyl-5,6,7,8-tetrahydrofolate</name>
        <dbReference type="ChEBI" id="CHEBI:57457"/>
    </ligand>
</feature>
<dbReference type="OrthoDB" id="9805918at2"/>
<feature type="binding site" evidence="7">
    <location>
        <position position="21"/>
    </location>
    <ligand>
        <name>(6S)-5-formyl-5,6,7,8-tetrahydrofolate</name>
        <dbReference type="ChEBI" id="CHEBI:57457"/>
    </ligand>
</feature>
<accession>A0A844Y9H1</accession>
<keyword evidence="7" id="KW-0479">Metal-binding</keyword>
<evidence type="ECO:0000256" key="7">
    <source>
        <dbReference type="HAMAP-Rule" id="MF_00379"/>
    </source>
</evidence>
<keyword evidence="4 7" id="KW-0378">Hydrolase</keyword>
<gene>
    <name evidence="7 9" type="primary">mnmE</name>
    <name evidence="7" type="synonym">trmE</name>
    <name evidence="9" type="ORF">GRI47_12215</name>
</gene>
<proteinExistence type="inferred from homology"/>
<feature type="binding site" evidence="7">
    <location>
        <position position="78"/>
    </location>
    <ligand>
        <name>(6S)-5-formyl-5,6,7,8-tetrahydrofolate</name>
        <dbReference type="ChEBI" id="CHEBI:57457"/>
    </ligand>
</feature>
<dbReference type="AlphaFoldDB" id="A0A844Y9H1"/>
<evidence type="ECO:0000256" key="4">
    <source>
        <dbReference type="ARBA" id="ARBA00022801"/>
    </source>
</evidence>
<dbReference type="InterPro" id="IPR027266">
    <property type="entry name" value="TrmE/GcvT-like"/>
</dbReference>
<dbReference type="Pfam" id="PF01926">
    <property type="entry name" value="MMR_HSR1"/>
    <property type="match status" value="1"/>
</dbReference>
<dbReference type="InterPro" id="IPR004520">
    <property type="entry name" value="GTPase_MnmE"/>
</dbReference>
<dbReference type="FunFam" id="3.30.1360.120:FF:000007">
    <property type="entry name" value="tRNA modification GTPase GTPBP3, mitochondrial"/>
    <property type="match status" value="1"/>
</dbReference>
<comment type="cofactor">
    <cofactor evidence="7">
        <name>K(+)</name>
        <dbReference type="ChEBI" id="CHEBI:29103"/>
    </cofactor>
    <text evidence="7">Binds 1 potassium ion per subunit.</text>
</comment>
<keyword evidence="2 7" id="KW-0819">tRNA processing</keyword>